<dbReference type="Proteomes" id="UP000694395">
    <property type="component" value="Chromosome 21"/>
</dbReference>
<evidence type="ECO:0000259" key="1">
    <source>
        <dbReference type="Pfam" id="PF00135"/>
    </source>
</evidence>
<organism evidence="2 3">
    <name type="scientific">Oncorhynchus mykiss</name>
    <name type="common">Rainbow trout</name>
    <name type="synonym">Salmo gairdneri</name>
    <dbReference type="NCBI Taxonomy" id="8022"/>
    <lineage>
        <taxon>Eukaryota</taxon>
        <taxon>Metazoa</taxon>
        <taxon>Chordata</taxon>
        <taxon>Craniata</taxon>
        <taxon>Vertebrata</taxon>
        <taxon>Euteleostomi</taxon>
        <taxon>Actinopterygii</taxon>
        <taxon>Neopterygii</taxon>
        <taxon>Teleostei</taxon>
        <taxon>Protacanthopterygii</taxon>
        <taxon>Salmoniformes</taxon>
        <taxon>Salmonidae</taxon>
        <taxon>Salmoninae</taxon>
        <taxon>Oncorhynchus</taxon>
    </lineage>
</organism>
<dbReference type="PANTHER" id="PTHR45570">
    <property type="entry name" value="CARBOXYLIC ESTER HYDROLASE"/>
    <property type="match status" value="1"/>
</dbReference>
<evidence type="ECO:0000313" key="2">
    <source>
        <dbReference type="Ensembl" id="ENSOMYP00000040098.1"/>
    </source>
</evidence>
<feature type="domain" description="Carboxylesterase type B" evidence="1">
    <location>
        <begin position="10"/>
        <end position="80"/>
    </location>
</feature>
<dbReference type="GeneTree" id="ENSGT00940000165334"/>
<dbReference type="Proteomes" id="UP000694395">
    <property type="component" value="Chromosome 15"/>
</dbReference>
<dbReference type="Pfam" id="PF00135">
    <property type="entry name" value="COesterase"/>
    <property type="match status" value="1"/>
</dbReference>
<evidence type="ECO:0000313" key="3">
    <source>
        <dbReference type="Proteomes" id="UP000694395"/>
    </source>
</evidence>
<dbReference type="Ensembl" id="ENSOMYT00000043776.2">
    <property type="protein sequence ID" value="ENSOMYP00000040098.1"/>
    <property type="gene ID" value="ENSOMYG00000054471.1"/>
</dbReference>
<protein>
    <recommendedName>
        <fullName evidence="1">Carboxylesterase type B domain-containing protein</fullName>
    </recommendedName>
</protein>
<dbReference type="Gene3D" id="3.40.50.1820">
    <property type="entry name" value="alpha/beta hydrolase"/>
    <property type="match status" value="1"/>
</dbReference>
<dbReference type="InterPro" id="IPR002018">
    <property type="entry name" value="CarbesteraseB"/>
</dbReference>
<dbReference type="AlphaFoldDB" id="A0A8C7QQ15"/>
<dbReference type="Ensembl" id="ENSOMYT00000043108.2">
    <property type="protein sequence ID" value="ENSOMYP00000039495.1"/>
    <property type="gene ID" value="ENSOMYG00000068278.1"/>
</dbReference>
<reference evidence="2" key="2">
    <citation type="submission" date="2025-05" db="UniProtKB">
        <authorList>
            <consortium name="Ensembl"/>
        </authorList>
    </citation>
    <scope>IDENTIFICATION</scope>
</reference>
<reference evidence="2 3" key="1">
    <citation type="submission" date="2020-07" db="EMBL/GenBank/DDBJ databases">
        <title>A long reads based de novo assembly of the rainbow trout Arlee double haploid line genome.</title>
        <authorList>
            <person name="Gao G."/>
            <person name="Palti Y."/>
        </authorList>
    </citation>
    <scope>NUCLEOTIDE SEQUENCE [LARGE SCALE GENOMIC DNA]</scope>
</reference>
<proteinExistence type="predicted"/>
<name>A0A8C7QQ15_ONCMY</name>
<keyword evidence="3" id="KW-1185">Reference proteome</keyword>
<dbReference type="InterPro" id="IPR029058">
    <property type="entry name" value="AB_hydrolase_fold"/>
</dbReference>
<accession>A0A8C7QQ15</accession>
<sequence length="82" mass="9192">KRKKHFPLTHLENCLYLNIFVPLDVNFSSPLLTTLPVMVWIHGGDFIAGSASKPLYDGRFISNFTHTVVVSMAYRLGKTGVL</sequence>
<dbReference type="SUPFAM" id="SSF53474">
    <property type="entry name" value="alpha/beta-Hydrolases"/>
    <property type="match status" value="1"/>
</dbReference>
<dbReference type="PANTHER" id="PTHR45570:SF1">
    <property type="entry name" value="CARBOXYLIC ESTER HYDROLASE"/>
    <property type="match status" value="1"/>
</dbReference>